<evidence type="ECO:0000256" key="1">
    <source>
        <dbReference type="SAM" id="MobiDB-lite"/>
    </source>
</evidence>
<dbReference type="AlphaFoldDB" id="A0A8J5N7K1"/>
<name>A0A8J5N7K1_HOMAM</name>
<protein>
    <submittedName>
        <fullName evidence="2">Uncharacterized protein</fullName>
    </submittedName>
</protein>
<reference evidence="2" key="1">
    <citation type="journal article" date="2021" name="Sci. Adv.">
        <title>The American lobster genome reveals insights on longevity, neural, and immune adaptations.</title>
        <authorList>
            <person name="Polinski J.M."/>
            <person name="Zimin A.V."/>
            <person name="Clark K.F."/>
            <person name="Kohn A.B."/>
            <person name="Sadowski N."/>
            <person name="Timp W."/>
            <person name="Ptitsyn A."/>
            <person name="Khanna P."/>
            <person name="Romanova D.Y."/>
            <person name="Williams P."/>
            <person name="Greenwood S.J."/>
            <person name="Moroz L.L."/>
            <person name="Walt D.R."/>
            <person name="Bodnar A.G."/>
        </authorList>
    </citation>
    <scope>NUCLEOTIDE SEQUENCE</scope>
    <source>
        <strain evidence="2">GMGI-L3</strain>
    </source>
</reference>
<gene>
    <name evidence="2" type="ORF">Hamer_G016458</name>
</gene>
<organism evidence="2 3">
    <name type="scientific">Homarus americanus</name>
    <name type="common">American lobster</name>
    <dbReference type="NCBI Taxonomy" id="6706"/>
    <lineage>
        <taxon>Eukaryota</taxon>
        <taxon>Metazoa</taxon>
        <taxon>Ecdysozoa</taxon>
        <taxon>Arthropoda</taxon>
        <taxon>Crustacea</taxon>
        <taxon>Multicrustacea</taxon>
        <taxon>Malacostraca</taxon>
        <taxon>Eumalacostraca</taxon>
        <taxon>Eucarida</taxon>
        <taxon>Decapoda</taxon>
        <taxon>Pleocyemata</taxon>
        <taxon>Astacidea</taxon>
        <taxon>Nephropoidea</taxon>
        <taxon>Nephropidae</taxon>
        <taxon>Homarus</taxon>
    </lineage>
</organism>
<accession>A0A8J5N7K1</accession>
<feature type="region of interest" description="Disordered" evidence="1">
    <location>
        <begin position="72"/>
        <end position="93"/>
    </location>
</feature>
<evidence type="ECO:0000313" key="2">
    <source>
        <dbReference type="EMBL" id="KAG7174553.1"/>
    </source>
</evidence>
<keyword evidence="3" id="KW-1185">Reference proteome</keyword>
<dbReference type="EMBL" id="JAHLQT010007588">
    <property type="protein sequence ID" value="KAG7174553.1"/>
    <property type="molecule type" value="Genomic_DNA"/>
</dbReference>
<evidence type="ECO:0000313" key="3">
    <source>
        <dbReference type="Proteomes" id="UP000747542"/>
    </source>
</evidence>
<sequence length="268" mass="31039">MLSWNCWKHNGGYPTRAVLGRLEEKAEKKDMTLREVLEVLEELGQHDVLDCVPWEEGMKLFKKGTQKIEVLTQGSADEGEPTSPRVSPSPRENPSRIILDAKILMVFASDARTEAMRVVHQLRNPLTSRGKVGVLLLTDPDNYIVARQLTIEGCNSIHKWFKQVNFVVPVLSPKFLLQIQNRDDDNTNKEEKLYNRFVYRLLLDHYVSRGSKNLKCRPLYPVEFSRQVLQSELVKDNGLLMMLWKCSSEESVEEFAKIITNEVRQRRR</sequence>
<comment type="caution">
    <text evidence="2">The sequence shown here is derived from an EMBL/GenBank/DDBJ whole genome shotgun (WGS) entry which is preliminary data.</text>
</comment>
<dbReference type="Proteomes" id="UP000747542">
    <property type="component" value="Unassembled WGS sequence"/>
</dbReference>
<proteinExistence type="predicted"/>